<keyword evidence="1" id="KW-1133">Transmembrane helix</keyword>
<sequence length="99" mass="11570">MEKFFYHLIRKPTLISVLTALFFLYIAFLTVYKLFDPPKAGSAYNMILEMLFFVSFVPLGLLIIDRLLVIKVNYIKLTIIETVIFGSIFLYHILVDNPF</sequence>
<dbReference type="STRING" id="651561.BBI00_03905"/>
<feature type="transmembrane region" description="Helical" evidence="1">
    <location>
        <begin position="12"/>
        <end position="31"/>
    </location>
</feature>
<keyword evidence="1" id="KW-0472">Membrane</keyword>
<gene>
    <name evidence="2" type="ORF">BBI00_03905</name>
</gene>
<name>A0A1B8ZPM2_9FLAO</name>
<reference evidence="3" key="1">
    <citation type="submission" date="2016-07" db="EMBL/GenBank/DDBJ databases">
        <authorList>
            <person name="Florea S."/>
            <person name="Webb J.S."/>
            <person name="Jaromczyk J."/>
            <person name="Schardl C.L."/>
        </authorList>
    </citation>
    <scope>NUCLEOTIDE SEQUENCE [LARGE SCALE GENOMIC DNA]</scope>
    <source>
        <strain evidence="3">CC-VM-7</strain>
    </source>
</reference>
<organism evidence="2 3">
    <name type="scientific">Chryseobacterium arthrosphaerae</name>
    <dbReference type="NCBI Taxonomy" id="651561"/>
    <lineage>
        <taxon>Bacteria</taxon>
        <taxon>Pseudomonadati</taxon>
        <taxon>Bacteroidota</taxon>
        <taxon>Flavobacteriia</taxon>
        <taxon>Flavobacteriales</taxon>
        <taxon>Weeksellaceae</taxon>
        <taxon>Chryseobacterium group</taxon>
        <taxon>Chryseobacterium</taxon>
    </lineage>
</organism>
<dbReference type="Proteomes" id="UP000093432">
    <property type="component" value="Unassembled WGS sequence"/>
</dbReference>
<feature type="transmembrane region" description="Helical" evidence="1">
    <location>
        <begin position="43"/>
        <end position="62"/>
    </location>
</feature>
<proteinExistence type="predicted"/>
<dbReference type="EMBL" id="MAYG01000001">
    <property type="protein sequence ID" value="OCA73535.1"/>
    <property type="molecule type" value="Genomic_DNA"/>
</dbReference>
<evidence type="ECO:0000256" key="1">
    <source>
        <dbReference type="SAM" id="Phobius"/>
    </source>
</evidence>
<feature type="transmembrane region" description="Helical" evidence="1">
    <location>
        <begin position="74"/>
        <end position="94"/>
    </location>
</feature>
<accession>A0A1B8ZPM2</accession>
<dbReference type="AlphaFoldDB" id="A0A1B8ZPM2"/>
<comment type="caution">
    <text evidence="2">The sequence shown here is derived from an EMBL/GenBank/DDBJ whole genome shotgun (WGS) entry which is preliminary data.</text>
</comment>
<evidence type="ECO:0000313" key="2">
    <source>
        <dbReference type="EMBL" id="OCA73535.1"/>
    </source>
</evidence>
<evidence type="ECO:0000313" key="3">
    <source>
        <dbReference type="Proteomes" id="UP000093432"/>
    </source>
</evidence>
<keyword evidence="1" id="KW-0812">Transmembrane</keyword>
<protein>
    <submittedName>
        <fullName evidence="2">Uncharacterized protein</fullName>
    </submittedName>
</protein>